<evidence type="ECO:0008006" key="3">
    <source>
        <dbReference type="Google" id="ProtNLM"/>
    </source>
</evidence>
<name>A0A5D5AS81_9EURY</name>
<dbReference type="InterPro" id="IPR047676">
    <property type="entry name" value="FxLYD_dom"/>
</dbReference>
<accession>A0A5D5AS81</accession>
<proteinExistence type="predicted"/>
<dbReference type="Proteomes" id="UP000324104">
    <property type="component" value="Unassembled WGS sequence"/>
</dbReference>
<dbReference type="InterPro" id="IPR006311">
    <property type="entry name" value="TAT_signal"/>
</dbReference>
<reference evidence="1 2" key="1">
    <citation type="submission" date="2019-08" db="EMBL/GenBank/DDBJ databases">
        <title>Archaea genome.</title>
        <authorList>
            <person name="Kajale S."/>
            <person name="Shouche Y."/>
            <person name="Deshpande N."/>
            <person name="Sharma A."/>
        </authorList>
    </citation>
    <scope>NUCLEOTIDE SEQUENCE [LARGE SCALE GENOMIC DNA]</scope>
    <source>
        <strain evidence="1 2">ESP3B_9</strain>
    </source>
</reference>
<protein>
    <recommendedName>
        <fullName evidence="3">DUF3426 domain-containing protein</fullName>
    </recommendedName>
</protein>
<dbReference type="NCBIfam" id="NF038353">
    <property type="entry name" value="FxLYD_dom"/>
    <property type="match status" value="1"/>
</dbReference>
<dbReference type="RefSeq" id="WP_149079674.1">
    <property type="nucleotide sequence ID" value="NZ_VTAW01000001.1"/>
</dbReference>
<dbReference type="PROSITE" id="PS51318">
    <property type="entry name" value="TAT"/>
    <property type="match status" value="1"/>
</dbReference>
<dbReference type="EMBL" id="VTAW01000001">
    <property type="protein sequence ID" value="TYT63867.1"/>
    <property type="molecule type" value="Genomic_DNA"/>
</dbReference>
<evidence type="ECO:0000313" key="1">
    <source>
        <dbReference type="EMBL" id="TYT63867.1"/>
    </source>
</evidence>
<evidence type="ECO:0000313" key="2">
    <source>
        <dbReference type="Proteomes" id="UP000324104"/>
    </source>
</evidence>
<sequence>MTSRHRSTRRRLLSVLGSGAAVAVAGCNGLDEGANPAYEDGGVVDVAGDDRSAEEMTTAEALARQESHGSATSLESLSLVDHEFVLEDDFRGSTVQGTVENVGDDRVQVVEVRARVYDDAGDQLGQYLDTIGDVDAGDRWAFEVILLESPADVGRYDVAVLGTPT</sequence>
<comment type="caution">
    <text evidence="1">The sequence shown here is derived from an EMBL/GenBank/DDBJ whole genome shotgun (WGS) entry which is preliminary data.</text>
</comment>
<keyword evidence="2" id="KW-1185">Reference proteome</keyword>
<dbReference type="AlphaFoldDB" id="A0A5D5AS81"/>
<gene>
    <name evidence="1" type="ORF">FYC77_01215</name>
</gene>
<organism evidence="1 2">
    <name type="scientific">Natrialba swarupiae</name>
    <dbReference type="NCBI Taxonomy" id="2448032"/>
    <lineage>
        <taxon>Archaea</taxon>
        <taxon>Methanobacteriati</taxon>
        <taxon>Methanobacteriota</taxon>
        <taxon>Stenosarchaea group</taxon>
        <taxon>Halobacteria</taxon>
        <taxon>Halobacteriales</taxon>
        <taxon>Natrialbaceae</taxon>
        <taxon>Natrialba</taxon>
    </lineage>
</organism>
<dbReference type="PROSITE" id="PS51257">
    <property type="entry name" value="PROKAR_LIPOPROTEIN"/>
    <property type="match status" value="1"/>
</dbReference>